<protein>
    <submittedName>
        <fullName evidence="1">Uncharacterized protein</fullName>
    </submittedName>
</protein>
<comment type="caution">
    <text evidence="1">The sequence shown here is derived from an EMBL/GenBank/DDBJ whole genome shotgun (WGS) entry which is preliminary data.</text>
</comment>
<accession>A0A0F8XRP4</accession>
<dbReference type="AlphaFoldDB" id="A0A0F8XRP4"/>
<feature type="non-terminal residue" evidence="1">
    <location>
        <position position="54"/>
    </location>
</feature>
<sequence>MIETVDQHVEVEWYNPLTHGLTRPQDYTIWDLEHIRLCDVVFAYMEASNPCGLG</sequence>
<reference evidence="1" key="1">
    <citation type="journal article" date="2015" name="Nature">
        <title>Complex archaea that bridge the gap between prokaryotes and eukaryotes.</title>
        <authorList>
            <person name="Spang A."/>
            <person name="Saw J.H."/>
            <person name="Jorgensen S.L."/>
            <person name="Zaremba-Niedzwiedzka K."/>
            <person name="Martijn J."/>
            <person name="Lind A.E."/>
            <person name="van Eijk R."/>
            <person name="Schleper C."/>
            <person name="Guy L."/>
            <person name="Ettema T.J."/>
        </authorList>
    </citation>
    <scope>NUCLEOTIDE SEQUENCE</scope>
</reference>
<dbReference type="EMBL" id="LAZR01061303">
    <property type="protein sequence ID" value="KKK63850.1"/>
    <property type="molecule type" value="Genomic_DNA"/>
</dbReference>
<gene>
    <name evidence="1" type="ORF">LCGC14_2990150</name>
</gene>
<evidence type="ECO:0000313" key="1">
    <source>
        <dbReference type="EMBL" id="KKK63850.1"/>
    </source>
</evidence>
<organism evidence="1">
    <name type="scientific">marine sediment metagenome</name>
    <dbReference type="NCBI Taxonomy" id="412755"/>
    <lineage>
        <taxon>unclassified sequences</taxon>
        <taxon>metagenomes</taxon>
        <taxon>ecological metagenomes</taxon>
    </lineage>
</organism>
<proteinExistence type="predicted"/>
<name>A0A0F8XRP4_9ZZZZ</name>